<sequence length="124" mass="13778">MTNFNKTLLVMAFAFMLFCFISVTSGDADILNTNDGVDSTLSRLQKAISSSYEKFQGGEFNYDLYRNFGDGMRLFLDVSDPIDIPIVFNQQPCVTKILNGRYAGSGPWLALHCRADGKAPVYAK</sequence>
<keyword evidence="1" id="KW-0732">Signal</keyword>
<evidence type="ECO:0000313" key="2">
    <source>
        <dbReference type="EMBL" id="OXA44221.1"/>
    </source>
</evidence>
<gene>
    <name evidence="2" type="ORF">Fcan01_20788</name>
</gene>
<protein>
    <submittedName>
        <fullName evidence="2">Uncharacterized protein</fullName>
    </submittedName>
</protein>
<dbReference type="Proteomes" id="UP000198287">
    <property type="component" value="Unassembled WGS sequence"/>
</dbReference>
<accession>A0A226DHZ6</accession>
<feature type="signal peptide" evidence="1">
    <location>
        <begin position="1"/>
        <end position="26"/>
    </location>
</feature>
<keyword evidence="3" id="KW-1185">Reference proteome</keyword>
<feature type="chain" id="PRO_5012352848" evidence="1">
    <location>
        <begin position="27"/>
        <end position="124"/>
    </location>
</feature>
<comment type="caution">
    <text evidence="2">The sequence shown here is derived from an EMBL/GenBank/DDBJ whole genome shotgun (WGS) entry which is preliminary data.</text>
</comment>
<reference evidence="2 3" key="1">
    <citation type="submission" date="2015-12" db="EMBL/GenBank/DDBJ databases">
        <title>The genome of Folsomia candida.</title>
        <authorList>
            <person name="Faddeeva A."/>
            <person name="Derks M.F."/>
            <person name="Anvar Y."/>
            <person name="Smit S."/>
            <person name="Van Straalen N."/>
            <person name="Roelofs D."/>
        </authorList>
    </citation>
    <scope>NUCLEOTIDE SEQUENCE [LARGE SCALE GENOMIC DNA]</scope>
    <source>
        <strain evidence="2 3">VU population</strain>
        <tissue evidence="2">Whole body</tissue>
    </source>
</reference>
<dbReference type="AlphaFoldDB" id="A0A226DHZ6"/>
<organism evidence="2 3">
    <name type="scientific">Folsomia candida</name>
    <name type="common">Springtail</name>
    <dbReference type="NCBI Taxonomy" id="158441"/>
    <lineage>
        <taxon>Eukaryota</taxon>
        <taxon>Metazoa</taxon>
        <taxon>Ecdysozoa</taxon>
        <taxon>Arthropoda</taxon>
        <taxon>Hexapoda</taxon>
        <taxon>Collembola</taxon>
        <taxon>Entomobryomorpha</taxon>
        <taxon>Isotomoidea</taxon>
        <taxon>Isotomidae</taxon>
        <taxon>Proisotominae</taxon>
        <taxon>Folsomia</taxon>
    </lineage>
</organism>
<evidence type="ECO:0000256" key="1">
    <source>
        <dbReference type="SAM" id="SignalP"/>
    </source>
</evidence>
<dbReference type="EMBL" id="LNIX01000019">
    <property type="protein sequence ID" value="OXA44221.1"/>
    <property type="molecule type" value="Genomic_DNA"/>
</dbReference>
<name>A0A226DHZ6_FOLCA</name>
<proteinExistence type="predicted"/>
<evidence type="ECO:0000313" key="3">
    <source>
        <dbReference type="Proteomes" id="UP000198287"/>
    </source>
</evidence>